<dbReference type="Pfam" id="PF15734">
    <property type="entry name" value="MIIP"/>
    <property type="match status" value="1"/>
</dbReference>
<keyword evidence="3" id="KW-1185">Reference proteome</keyword>
<name>A0A3B3SSU8_9TELE</name>
<evidence type="ECO:0000256" key="1">
    <source>
        <dbReference type="SAM" id="MobiDB-lite"/>
    </source>
</evidence>
<feature type="region of interest" description="Disordered" evidence="1">
    <location>
        <begin position="39"/>
        <end position="105"/>
    </location>
</feature>
<feature type="compositionally biased region" description="Basic and acidic residues" evidence="1">
    <location>
        <begin position="46"/>
        <end position="55"/>
    </location>
</feature>
<evidence type="ECO:0000313" key="2">
    <source>
        <dbReference type="Ensembl" id="ENSPKIP00000033784.1"/>
    </source>
</evidence>
<dbReference type="AlphaFoldDB" id="A0A3B3SSU8"/>
<protein>
    <submittedName>
        <fullName evidence="2">Migration and invasion inhibitory protein</fullName>
    </submittedName>
</protein>
<proteinExistence type="predicted"/>
<dbReference type="GO" id="GO:0010972">
    <property type="term" value="P:negative regulation of G2/M transition of mitotic cell cycle"/>
    <property type="evidence" value="ECO:0007669"/>
    <property type="project" value="InterPro"/>
</dbReference>
<organism evidence="2 3">
    <name type="scientific">Paramormyrops kingsleyae</name>
    <dbReference type="NCBI Taxonomy" id="1676925"/>
    <lineage>
        <taxon>Eukaryota</taxon>
        <taxon>Metazoa</taxon>
        <taxon>Chordata</taxon>
        <taxon>Craniata</taxon>
        <taxon>Vertebrata</taxon>
        <taxon>Euteleostomi</taxon>
        <taxon>Actinopterygii</taxon>
        <taxon>Neopterygii</taxon>
        <taxon>Teleostei</taxon>
        <taxon>Osteoglossocephala</taxon>
        <taxon>Osteoglossomorpha</taxon>
        <taxon>Osteoglossiformes</taxon>
        <taxon>Mormyridae</taxon>
        <taxon>Paramormyrops</taxon>
    </lineage>
</organism>
<dbReference type="Proteomes" id="UP000261540">
    <property type="component" value="Unplaced"/>
</dbReference>
<accession>A0A3B3SSU8</accession>
<reference evidence="2" key="1">
    <citation type="submission" date="2025-08" db="UniProtKB">
        <authorList>
            <consortium name="Ensembl"/>
        </authorList>
    </citation>
    <scope>IDENTIFICATION</scope>
</reference>
<sequence>MSSFEDLDDLRERNKQLLVRLREQRMRLQCLTAVATDPDCLGSGEIQRRPADSSRHSSASPVGSVVTEIGGRHGLARTSLSKPKTLDEDHPPAASHKKAQDVSEISTLGKDIVPLRAPSQREGGSPHHNLLQDERNIDLGREKKSEAMTSGLDFRSVGVDQHNGNSLIRRSTEPLLGYDWIAGLLDADSSLDDRTDQFFTELHNFRQVNKEECIHSPHTWVERDEISPPSLLMHELAMEYELDKHTCMFRYRINSRLFPTPLDCQAACAMCQMPKSQHAHTVAEPAFIRVSVPCAVLLPAHRQRAHHRNSFDPSNTLGLSSHCLSGWSRSAPVAARLPSSLDLRSSLDKVLPEPELVRLWGGHVICLISC</sequence>
<dbReference type="Ensembl" id="ENSPKIT00000014678.1">
    <property type="protein sequence ID" value="ENSPKIP00000033784.1"/>
    <property type="gene ID" value="ENSPKIG00000013351.1"/>
</dbReference>
<dbReference type="PANTHER" id="PTHR34831:SF1">
    <property type="entry name" value="MIGRATION AND INVASION-INHIBITORY PROTEIN"/>
    <property type="match status" value="1"/>
</dbReference>
<dbReference type="GO" id="GO:0030336">
    <property type="term" value="P:negative regulation of cell migration"/>
    <property type="evidence" value="ECO:0007669"/>
    <property type="project" value="InterPro"/>
</dbReference>
<evidence type="ECO:0000313" key="3">
    <source>
        <dbReference type="Proteomes" id="UP000261540"/>
    </source>
</evidence>
<dbReference type="PANTHER" id="PTHR34831">
    <property type="entry name" value="MIGRATION AND INVASION-INHIBITORY PROTEIN"/>
    <property type="match status" value="1"/>
</dbReference>
<reference evidence="2" key="2">
    <citation type="submission" date="2025-09" db="UniProtKB">
        <authorList>
            <consortium name="Ensembl"/>
        </authorList>
    </citation>
    <scope>IDENTIFICATION</scope>
</reference>
<dbReference type="GeneTree" id="ENSGT00390000003768"/>
<dbReference type="InterPro" id="IPR031466">
    <property type="entry name" value="MIIP"/>
</dbReference>